<dbReference type="InterPro" id="IPR050679">
    <property type="entry name" value="Bact_HTH_transcr_reg"/>
</dbReference>
<dbReference type="EMBL" id="PYBW01000077">
    <property type="protein sequence ID" value="PYC76990.1"/>
    <property type="molecule type" value="Genomic_DNA"/>
</dbReference>
<reference evidence="5 6" key="1">
    <citation type="submission" date="2018-03" db="EMBL/GenBank/DDBJ databases">
        <title>Bioinformatic expansion and discovery of thiopeptide antibiotics.</title>
        <authorList>
            <person name="Schwalen C.J."/>
            <person name="Hudson G.A."/>
            <person name="Mitchell D.A."/>
        </authorList>
    </citation>
    <scope>NUCLEOTIDE SEQUENCE [LARGE SCALE GENOMIC DNA]</scope>
    <source>
        <strain evidence="5 6">ATCC 21389</strain>
    </source>
</reference>
<dbReference type="SMART" id="SM00345">
    <property type="entry name" value="HTH_GNTR"/>
    <property type="match status" value="1"/>
</dbReference>
<evidence type="ECO:0000256" key="3">
    <source>
        <dbReference type="ARBA" id="ARBA00023163"/>
    </source>
</evidence>
<keyword evidence="2" id="KW-0238">DNA-binding</keyword>
<dbReference type="Gene3D" id="1.10.10.10">
    <property type="entry name" value="Winged helix-like DNA-binding domain superfamily/Winged helix DNA-binding domain"/>
    <property type="match status" value="1"/>
</dbReference>
<feature type="domain" description="HTH gntR-type" evidence="4">
    <location>
        <begin position="57"/>
        <end position="125"/>
    </location>
</feature>
<dbReference type="SUPFAM" id="SSF46785">
    <property type="entry name" value="Winged helix' DNA-binding domain"/>
    <property type="match status" value="1"/>
</dbReference>
<dbReference type="CDD" id="cd07377">
    <property type="entry name" value="WHTH_GntR"/>
    <property type="match status" value="1"/>
</dbReference>
<organism evidence="5 6">
    <name type="scientific">Streptomyces tateyamensis</name>
    <dbReference type="NCBI Taxonomy" id="565073"/>
    <lineage>
        <taxon>Bacteria</taxon>
        <taxon>Bacillati</taxon>
        <taxon>Actinomycetota</taxon>
        <taxon>Actinomycetes</taxon>
        <taxon>Kitasatosporales</taxon>
        <taxon>Streptomycetaceae</taxon>
        <taxon>Streptomyces</taxon>
    </lineage>
</organism>
<dbReference type="GO" id="GO:0003700">
    <property type="term" value="F:DNA-binding transcription factor activity"/>
    <property type="evidence" value="ECO:0007669"/>
    <property type="project" value="InterPro"/>
</dbReference>
<evidence type="ECO:0000256" key="2">
    <source>
        <dbReference type="ARBA" id="ARBA00023125"/>
    </source>
</evidence>
<protein>
    <submittedName>
        <fullName evidence="5">GntR family transcriptional regulator</fullName>
    </submittedName>
</protein>
<dbReference type="InterPro" id="IPR011663">
    <property type="entry name" value="UTRA"/>
</dbReference>
<dbReference type="SUPFAM" id="SSF64288">
    <property type="entry name" value="Chorismate lyase-like"/>
    <property type="match status" value="1"/>
</dbReference>
<keyword evidence="1" id="KW-0805">Transcription regulation</keyword>
<keyword evidence="3" id="KW-0804">Transcription</keyword>
<dbReference type="SMART" id="SM00866">
    <property type="entry name" value="UTRA"/>
    <property type="match status" value="1"/>
</dbReference>
<evidence type="ECO:0000256" key="1">
    <source>
        <dbReference type="ARBA" id="ARBA00023015"/>
    </source>
</evidence>
<gene>
    <name evidence="5" type="ORF">C7C46_20520</name>
</gene>
<sequence length="302" mass="32810">MWCANGSPGAAIVGPVLAAARQRVTQIWEGEPVGETLTEHENQLDGQDQKQGPDAGGALYRRVAADLREAITTGAYGEAGRLPAEGALAERYGVSRGTVRQALAVLRADGLVTSRRGTRRVVLGNARVQSFSELLSFTHWARSMGEEPGGQLESLIRRPADAAEREQLRLDPGAEVYVTLRLRTLSGTPVMVERTIYPPHVGVLVAKLPPDVVSHTEHLREHGILFTDADHTIDVVAANGEDAKLLGCRRGAPLLRERRRTTDPTGRPVEWSQDRYLPGMVAFSVHNSLATSALSRHARESD</sequence>
<dbReference type="InterPro" id="IPR036390">
    <property type="entry name" value="WH_DNA-bd_sf"/>
</dbReference>
<dbReference type="AlphaFoldDB" id="A0A2V4NAE7"/>
<dbReference type="PRINTS" id="PR00035">
    <property type="entry name" value="HTHGNTR"/>
</dbReference>
<dbReference type="PROSITE" id="PS50949">
    <property type="entry name" value="HTH_GNTR"/>
    <property type="match status" value="1"/>
</dbReference>
<evidence type="ECO:0000313" key="6">
    <source>
        <dbReference type="Proteomes" id="UP000248039"/>
    </source>
</evidence>
<proteinExistence type="predicted"/>
<dbReference type="PANTHER" id="PTHR44846">
    <property type="entry name" value="MANNOSYL-D-GLYCERATE TRANSPORT/METABOLISM SYSTEM REPRESSOR MNGR-RELATED"/>
    <property type="match status" value="1"/>
</dbReference>
<dbReference type="Pfam" id="PF07702">
    <property type="entry name" value="UTRA"/>
    <property type="match status" value="1"/>
</dbReference>
<dbReference type="GO" id="GO:0003677">
    <property type="term" value="F:DNA binding"/>
    <property type="evidence" value="ECO:0007669"/>
    <property type="project" value="UniProtKB-KW"/>
</dbReference>
<accession>A0A2V4NAE7</accession>
<dbReference type="Pfam" id="PF00392">
    <property type="entry name" value="GntR"/>
    <property type="match status" value="1"/>
</dbReference>
<keyword evidence="6" id="KW-1185">Reference proteome</keyword>
<dbReference type="InterPro" id="IPR000524">
    <property type="entry name" value="Tscrpt_reg_HTH_GntR"/>
</dbReference>
<dbReference type="InterPro" id="IPR036388">
    <property type="entry name" value="WH-like_DNA-bd_sf"/>
</dbReference>
<dbReference type="InterPro" id="IPR028978">
    <property type="entry name" value="Chorismate_lyase_/UTRA_dom_sf"/>
</dbReference>
<dbReference type="Gene3D" id="3.40.1410.10">
    <property type="entry name" value="Chorismate lyase-like"/>
    <property type="match status" value="1"/>
</dbReference>
<evidence type="ECO:0000313" key="5">
    <source>
        <dbReference type="EMBL" id="PYC76990.1"/>
    </source>
</evidence>
<name>A0A2V4NAE7_9ACTN</name>
<comment type="caution">
    <text evidence="5">The sequence shown here is derived from an EMBL/GenBank/DDBJ whole genome shotgun (WGS) entry which is preliminary data.</text>
</comment>
<dbReference type="OrthoDB" id="3210131at2"/>
<dbReference type="Proteomes" id="UP000248039">
    <property type="component" value="Unassembled WGS sequence"/>
</dbReference>
<evidence type="ECO:0000259" key="4">
    <source>
        <dbReference type="PROSITE" id="PS50949"/>
    </source>
</evidence>